<evidence type="ECO:0000256" key="2">
    <source>
        <dbReference type="SAM" id="SignalP"/>
    </source>
</evidence>
<evidence type="ECO:0000313" key="3">
    <source>
        <dbReference type="EMBL" id="USQ97545.1"/>
    </source>
</evidence>
<gene>
    <name evidence="3" type="ORF">MZV50_08415</name>
</gene>
<evidence type="ECO:0000313" key="4">
    <source>
        <dbReference type="Proteomes" id="UP001057520"/>
    </source>
</evidence>
<keyword evidence="4" id="KW-1185">Reference proteome</keyword>
<keyword evidence="2" id="KW-0732">Signal</keyword>
<dbReference type="Proteomes" id="UP001057520">
    <property type="component" value="Chromosome"/>
</dbReference>
<feature type="compositionally biased region" description="Basic and acidic residues" evidence="1">
    <location>
        <begin position="192"/>
        <end position="206"/>
    </location>
</feature>
<dbReference type="EMBL" id="CP096040">
    <property type="protein sequence ID" value="USQ97545.1"/>
    <property type="molecule type" value="Genomic_DNA"/>
</dbReference>
<accession>A0ABY4ZXT2</accession>
<sequence length="243" mass="27028">MTRSLAAAAAALLLSGATTQAQAQSAFRGDCDQAQKFAGSLAFKASYRGVQRISPQAADPCGRDVVAVYDLKRRNEANANYDLIGRYYYLWPDNATCREAVHDRLSGVARITQEVKPNGLLCEVQLRLEFDVTNDEKYGANRFSKLITLVGADTSRFAATVAGETGATVFYEAPAHATDHAAGPADDNNEIATDRVEERPTARTDARPYAPNRRQFFDRYVGRFYFYDPVRDAYFWENGEPRE</sequence>
<proteinExistence type="predicted"/>
<name>A0ABY4ZXT2_9CAUL</name>
<feature type="signal peptide" evidence="2">
    <location>
        <begin position="1"/>
        <end position="23"/>
    </location>
</feature>
<reference evidence="3 4" key="1">
    <citation type="submission" date="2022-04" db="EMBL/GenBank/DDBJ databases">
        <title>Genome sequence of soybean root-associated Caulobacter segnis RL271.</title>
        <authorList>
            <person name="Longley R."/>
            <person name="Bonito G."/>
            <person name="Trigodet F."/>
            <person name="Crosson S."/>
            <person name="Fiebig A."/>
        </authorList>
    </citation>
    <scope>NUCLEOTIDE SEQUENCE [LARGE SCALE GENOMIC DNA]</scope>
    <source>
        <strain evidence="3 4">RL271</strain>
    </source>
</reference>
<feature type="chain" id="PRO_5046721871" evidence="2">
    <location>
        <begin position="24"/>
        <end position="243"/>
    </location>
</feature>
<feature type="region of interest" description="Disordered" evidence="1">
    <location>
        <begin position="179"/>
        <end position="208"/>
    </location>
</feature>
<organism evidence="3 4">
    <name type="scientific">Caulobacter segnis</name>
    <dbReference type="NCBI Taxonomy" id="88688"/>
    <lineage>
        <taxon>Bacteria</taxon>
        <taxon>Pseudomonadati</taxon>
        <taxon>Pseudomonadota</taxon>
        <taxon>Alphaproteobacteria</taxon>
        <taxon>Caulobacterales</taxon>
        <taxon>Caulobacteraceae</taxon>
        <taxon>Caulobacter</taxon>
    </lineage>
</organism>
<evidence type="ECO:0000256" key="1">
    <source>
        <dbReference type="SAM" id="MobiDB-lite"/>
    </source>
</evidence>
<protein>
    <submittedName>
        <fullName evidence="3">Uncharacterized protein</fullName>
    </submittedName>
</protein>